<dbReference type="PANTHER" id="PTHR30383">
    <property type="entry name" value="THIOESTERASE 1/PROTEASE 1/LYSOPHOSPHOLIPASE L1"/>
    <property type="match status" value="1"/>
</dbReference>
<name>A0ABT6W1J7_9ACTN</name>
<dbReference type="PANTHER" id="PTHR30383:SF5">
    <property type="entry name" value="SGNH HYDROLASE-TYPE ESTERASE DOMAIN-CONTAINING PROTEIN"/>
    <property type="match status" value="1"/>
</dbReference>
<evidence type="ECO:0000313" key="4">
    <source>
        <dbReference type="Proteomes" id="UP001156398"/>
    </source>
</evidence>
<dbReference type="InterPro" id="IPR036514">
    <property type="entry name" value="SGNH_hydro_sf"/>
</dbReference>
<accession>A0ABT6W1J7</accession>
<dbReference type="CDD" id="cd01833">
    <property type="entry name" value="XynB_like"/>
    <property type="match status" value="1"/>
</dbReference>
<dbReference type="InterPro" id="IPR051532">
    <property type="entry name" value="Ester_Hydrolysis_Enzymes"/>
</dbReference>
<reference evidence="3 4" key="1">
    <citation type="submission" date="2023-05" db="EMBL/GenBank/DDBJ databases">
        <title>Streptantibioticus silvisoli sp. nov., acidotolerant actinomycetes 1 from pine litter.</title>
        <authorList>
            <person name="Swiecimska M."/>
            <person name="Golinska P."/>
            <person name="Sangal V."/>
            <person name="Wachnowicz B."/>
            <person name="Goodfellow M."/>
        </authorList>
    </citation>
    <scope>NUCLEOTIDE SEQUENCE [LARGE SCALE GENOMIC DNA]</scope>
    <source>
        <strain evidence="3 4">SL54</strain>
    </source>
</reference>
<dbReference type="InterPro" id="IPR028994">
    <property type="entry name" value="Integrin_alpha_N"/>
</dbReference>
<dbReference type="Proteomes" id="UP001156398">
    <property type="component" value="Unassembled WGS sequence"/>
</dbReference>
<dbReference type="InterPro" id="IPR013830">
    <property type="entry name" value="SGNH_hydro"/>
</dbReference>
<dbReference type="EMBL" id="JAAGKO020000025">
    <property type="protein sequence ID" value="MDI5964617.1"/>
    <property type="molecule type" value="Genomic_DNA"/>
</dbReference>
<keyword evidence="1" id="KW-0732">Signal</keyword>
<gene>
    <name evidence="3" type="ORF">POF43_018110</name>
</gene>
<dbReference type="SUPFAM" id="SSF52266">
    <property type="entry name" value="SGNH hydrolase"/>
    <property type="match status" value="1"/>
</dbReference>
<dbReference type="InterPro" id="IPR013517">
    <property type="entry name" value="FG-GAP"/>
</dbReference>
<sequence>MSFPARFVSFLSRAARPQRLPRQAAFTALTAVAAVVLALLAPGVAAAQTAVPQLRVMPLGDSITWGVGSATTSSYRAPLAGLVAQQSQYTVQYVGSQSSGTLADQANEGHSGYVISQIRDGIDGWMSAARPDVVILHIGINDLSRGVDVANAPARLADLVNRIYTDRPGTSVIMLGLIPTTPNLGSQVATYNAAAQQLQGTEQGAGQKFLYVDPPALTSAEFSDTLHPNDAGYARMAQAIYPALNQVFSSGWATGEHQLDAGTESGTTGKVRWADFDGDGKADYITIASSGAVSVYLNRGGDGHGGWSVLGQVTPGQTTDASRVRFADFDGDGRADYILLGTNGSVTVFLNRGGDGHGGWLPLGQVSTGQTSDATHVKFADFDGDGRTDYVLLGSGGAVSVWLNRGGDGSGGWSPLGQVATGQTADPGQVRFADLDGDGRADYTWISSTGAVSAYLNRGGDGYGGWLGGGQVASGLTTDATQVSMADFTGDGNADYVVGDNTTNAATVYSWAGGDGSGAWIDLGAIASGVTIG</sequence>
<organism evidence="3 4">
    <name type="scientific">Streptantibioticus silvisoli</name>
    <dbReference type="NCBI Taxonomy" id="2705255"/>
    <lineage>
        <taxon>Bacteria</taxon>
        <taxon>Bacillati</taxon>
        <taxon>Actinomycetota</taxon>
        <taxon>Actinomycetes</taxon>
        <taxon>Kitasatosporales</taxon>
        <taxon>Streptomycetaceae</taxon>
        <taxon>Streptantibioticus</taxon>
    </lineage>
</organism>
<feature type="domain" description="SGNH hydrolase-type esterase" evidence="2">
    <location>
        <begin position="59"/>
        <end position="235"/>
    </location>
</feature>
<evidence type="ECO:0000256" key="1">
    <source>
        <dbReference type="ARBA" id="ARBA00022729"/>
    </source>
</evidence>
<dbReference type="RefSeq" id="WP_271323025.1">
    <property type="nucleotide sequence ID" value="NZ_JAAGKO020000025.1"/>
</dbReference>
<dbReference type="SUPFAM" id="SSF69318">
    <property type="entry name" value="Integrin alpha N-terminal domain"/>
    <property type="match status" value="1"/>
</dbReference>
<dbReference type="Gene3D" id="3.40.50.1110">
    <property type="entry name" value="SGNH hydrolase"/>
    <property type="match status" value="1"/>
</dbReference>
<evidence type="ECO:0000313" key="3">
    <source>
        <dbReference type="EMBL" id="MDI5964617.1"/>
    </source>
</evidence>
<dbReference type="Pfam" id="PF13472">
    <property type="entry name" value="Lipase_GDSL_2"/>
    <property type="match status" value="1"/>
</dbReference>
<proteinExistence type="predicted"/>
<evidence type="ECO:0000259" key="2">
    <source>
        <dbReference type="Pfam" id="PF13472"/>
    </source>
</evidence>
<comment type="caution">
    <text evidence="3">The sequence shown here is derived from an EMBL/GenBank/DDBJ whole genome shotgun (WGS) entry which is preliminary data.</text>
</comment>
<keyword evidence="4" id="KW-1185">Reference proteome</keyword>
<protein>
    <submittedName>
        <fullName evidence="3">FG-GAP-like repeat-containing protein</fullName>
    </submittedName>
</protein>
<dbReference type="Pfam" id="PF13517">
    <property type="entry name" value="FG-GAP_3"/>
    <property type="match status" value="2"/>
</dbReference>